<feature type="transmembrane region" description="Helical" evidence="1">
    <location>
        <begin position="49"/>
        <end position="70"/>
    </location>
</feature>
<feature type="transmembrane region" description="Helical" evidence="1">
    <location>
        <begin position="102"/>
        <end position="121"/>
    </location>
</feature>
<keyword evidence="1" id="KW-1133">Transmembrane helix</keyword>
<keyword evidence="1" id="KW-0812">Transmembrane</keyword>
<protein>
    <submittedName>
        <fullName evidence="2">Small multidrug resistance protein</fullName>
    </submittedName>
</protein>
<reference evidence="2" key="1">
    <citation type="submission" date="2016-01" db="EMBL/GenBank/DDBJ databases">
        <authorList>
            <person name="Peeters C."/>
        </authorList>
    </citation>
    <scope>NUCLEOTIDE SEQUENCE [LARGE SCALE GENOMIC DNA]</scope>
    <source>
        <strain evidence="2">LMG 29318</strain>
    </source>
</reference>
<dbReference type="Proteomes" id="UP000054870">
    <property type="component" value="Unassembled WGS sequence"/>
</dbReference>
<feature type="transmembrane region" description="Helical" evidence="1">
    <location>
        <begin position="77"/>
        <end position="96"/>
    </location>
</feature>
<evidence type="ECO:0000313" key="2">
    <source>
        <dbReference type="EMBL" id="SAK44160.1"/>
    </source>
</evidence>
<evidence type="ECO:0000256" key="1">
    <source>
        <dbReference type="SAM" id="Phobius"/>
    </source>
</evidence>
<gene>
    <name evidence="2" type="ORF">AWB75_00660</name>
</gene>
<evidence type="ECO:0000313" key="3">
    <source>
        <dbReference type="Proteomes" id="UP000054870"/>
    </source>
</evidence>
<comment type="caution">
    <text evidence="2">The sequence shown here is derived from an EMBL/GenBank/DDBJ whole genome shotgun (WGS) entry which is preliminary data.</text>
</comment>
<dbReference type="AlphaFoldDB" id="A0A157ZF75"/>
<feature type="transmembrane region" description="Helical" evidence="1">
    <location>
        <begin position="7"/>
        <end position="29"/>
    </location>
</feature>
<dbReference type="Gene3D" id="1.10.3730.20">
    <property type="match status" value="1"/>
</dbReference>
<dbReference type="EMBL" id="FCOF02000002">
    <property type="protein sequence ID" value="SAK44160.1"/>
    <property type="molecule type" value="Genomic_DNA"/>
</dbReference>
<keyword evidence="1" id="KW-0472">Membrane</keyword>
<keyword evidence="3" id="KW-1185">Reference proteome</keyword>
<accession>A0A157ZF75</accession>
<organism evidence="2 3">
    <name type="scientific">Caballeronia catudaia</name>
    <dbReference type="NCBI Taxonomy" id="1777136"/>
    <lineage>
        <taxon>Bacteria</taxon>
        <taxon>Pseudomonadati</taxon>
        <taxon>Pseudomonadota</taxon>
        <taxon>Betaproteobacteria</taxon>
        <taxon>Burkholderiales</taxon>
        <taxon>Burkholderiaceae</taxon>
        <taxon>Caballeronia</taxon>
    </lineage>
</organism>
<sequence>MTSTLSAMSYITLVLSGTFSALASVLLRFAGKLPASGEALLFGMAARPLAYRLAAIGAYGAGFVLYALALRRMELSIAYPLMVAVTILEIMAFGALSGEAMSMRTLAGATLLIASVVLLYAPTASTA</sequence>
<dbReference type="InterPro" id="IPR037185">
    <property type="entry name" value="EmrE-like"/>
</dbReference>
<proteinExistence type="predicted"/>
<dbReference type="SUPFAM" id="SSF103481">
    <property type="entry name" value="Multidrug resistance efflux transporter EmrE"/>
    <property type="match status" value="1"/>
</dbReference>
<name>A0A157ZF75_9BURK</name>